<evidence type="ECO:0000259" key="13">
    <source>
        <dbReference type="Pfam" id="PF00593"/>
    </source>
</evidence>
<keyword evidence="7 12" id="KW-0798">TonB box</keyword>
<accession>A0A5C5U107</accession>
<comment type="subcellular location">
    <subcellularLocation>
        <location evidence="1 11">Cell outer membrane</location>
        <topology evidence="1 11">Multi-pass membrane protein</topology>
    </subcellularLocation>
</comment>
<dbReference type="Pfam" id="PF00593">
    <property type="entry name" value="TonB_dep_Rec_b-barrel"/>
    <property type="match status" value="1"/>
</dbReference>
<dbReference type="InterPro" id="IPR036942">
    <property type="entry name" value="Beta-barrel_TonB_sf"/>
</dbReference>
<evidence type="ECO:0000259" key="14">
    <source>
        <dbReference type="Pfam" id="PF07715"/>
    </source>
</evidence>
<evidence type="ECO:0000256" key="9">
    <source>
        <dbReference type="ARBA" id="ARBA00023170"/>
    </source>
</evidence>
<evidence type="ECO:0000256" key="4">
    <source>
        <dbReference type="ARBA" id="ARBA00022452"/>
    </source>
</evidence>
<feature type="domain" description="TonB-dependent receptor-like beta-barrel" evidence="13">
    <location>
        <begin position="300"/>
        <end position="737"/>
    </location>
</feature>
<evidence type="ECO:0000256" key="3">
    <source>
        <dbReference type="ARBA" id="ARBA00022448"/>
    </source>
</evidence>
<evidence type="ECO:0000256" key="11">
    <source>
        <dbReference type="PROSITE-ProRule" id="PRU01360"/>
    </source>
</evidence>
<dbReference type="NCBIfam" id="TIGR01786">
    <property type="entry name" value="TonB-hemlactrns"/>
    <property type="match status" value="1"/>
</dbReference>
<dbReference type="Pfam" id="PF07715">
    <property type="entry name" value="Plug"/>
    <property type="match status" value="1"/>
</dbReference>
<feature type="domain" description="TonB-dependent receptor plug" evidence="14">
    <location>
        <begin position="84"/>
        <end position="193"/>
    </location>
</feature>
<dbReference type="InterPro" id="IPR010949">
    <property type="entry name" value="TonB_Hb/transfer/lactofer_rcpt"/>
</dbReference>
<evidence type="ECO:0000256" key="7">
    <source>
        <dbReference type="ARBA" id="ARBA00023077"/>
    </source>
</evidence>
<reference evidence="15 16" key="1">
    <citation type="journal article" date="2008" name="Int. J. Syst. Evol. Microbiol.">
        <title>Luteimonas marina sp. nov., isolated from seawater.</title>
        <authorList>
            <person name="Baik K.S."/>
            <person name="Park S.C."/>
            <person name="Kim M.S."/>
            <person name="Kim E.M."/>
            <person name="Park C."/>
            <person name="Chun J."/>
            <person name="Seong C.N."/>
        </authorList>
    </citation>
    <scope>NUCLEOTIDE SEQUENCE [LARGE SCALE GENOMIC DNA]</scope>
    <source>
        <strain evidence="15 16">FR1330</strain>
    </source>
</reference>
<proteinExistence type="inferred from homology"/>
<evidence type="ECO:0000256" key="1">
    <source>
        <dbReference type="ARBA" id="ARBA00004571"/>
    </source>
</evidence>
<dbReference type="InterPro" id="IPR012910">
    <property type="entry name" value="Plug_dom"/>
</dbReference>
<gene>
    <name evidence="15" type="ORF">FQY83_13470</name>
</gene>
<comment type="caution">
    <text evidence="15">The sequence shown here is derived from an EMBL/GenBank/DDBJ whole genome shotgun (WGS) entry which is preliminary data.</text>
</comment>
<evidence type="ECO:0000256" key="12">
    <source>
        <dbReference type="RuleBase" id="RU003357"/>
    </source>
</evidence>
<evidence type="ECO:0000313" key="15">
    <source>
        <dbReference type="EMBL" id="TWT19358.1"/>
    </source>
</evidence>
<keyword evidence="8 11" id="KW-0472">Membrane</keyword>
<evidence type="ECO:0000256" key="6">
    <source>
        <dbReference type="ARBA" id="ARBA00022729"/>
    </source>
</evidence>
<dbReference type="InterPro" id="IPR037066">
    <property type="entry name" value="Plug_dom_sf"/>
</dbReference>
<dbReference type="PANTHER" id="PTHR30069">
    <property type="entry name" value="TONB-DEPENDENT OUTER MEMBRANE RECEPTOR"/>
    <property type="match status" value="1"/>
</dbReference>
<evidence type="ECO:0000256" key="8">
    <source>
        <dbReference type="ARBA" id="ARBA00023136"/>
    </source>
</evidence>
<dbReference type="EMBL" id="VOHK01000005">
    <property type="protein sequence ID" value="TWT19358.1"/>
    <property type="molecule type" value="Genomic_DNA"/>
</dbReference>
<keyword evidence="6" id="KW-0732">Signal</keyword>
<keyword evidence="16" id="KW-1185">Reference proteome</keyword>
<keyword evidence="10 11" id="KW-0998">Cell outer membrane</keyword>
<dbReference type="CDD" id="cd01347">
    <property type="entry name" value="ligand_gated_channel"/>
    <property type="match status" value="1"/>
</dbReference>
<protein>
    <submittedName>
        <fullName evidence="15">TonB-dependent hemoglobin/transferrin/lactoferrin family receptor</fullName>
    </submittedName>
</protein>
<keyword evidence="5 11" id="KW-0812">Transmembrane</keyword>
<dbReference type="InterPro" id="IPR039426">
    <property type="entry name" value="TonB-dep_rcpt-like"/>
</dbReference>
<dbReference type="SUPFAM" id="SSF56935">
    <property type="entry name" value="Porins"/>
    <property type="match status" value="1"/>
</dbReference>
<evidence type="ECO:0000256" key="10">
    <source>
        <dbReference type="ARBA" id="ARBA00023237"/>
    </source>
</evidence>
<evidence type="ECO:0000256" key="5">
    <source>
        <dbReference type="ARBA" id="ARBA00022692"/>
    </source>
</evidence>
<sequence length="776" mass="86025">MSTPSVRPGRRRNIDLDQAPFHRQWRSCATPLPEPGVAAPQTLLLPLPVLLALGAGADPQPADVATTTLDTVVVVSSRVAEPISQVVSSVAAVEREDLDRHLVRDPESLVRYVPGVEVVSEGHRFGTRGFSIRGLDGNRVRIVVDGIPLADDYSIGQFASAGRDLVDLEAVERVEVQRGPASTLYGSDALAGVVAFRTLDPDALLLRSDGDRHVGARLGYDSVDSSRLLSASWAGGSRDGWQAMMMAARRSGHEADNRAWRAEDGPNPLDFERESVLAKLVRDAGASGRYVFTLEGTRESRQTGVNSLRFGSGRFATTYRLDADDRQQRLRASLAAQWQPGWRWLDSLEAQAWHQNTEVRQDSDQYRLPDVATPFESLRSRRFDYESSALGLGLLGQARHDGRFGRHWHVFGVDVARQDYRGLRDGLETNLATGETGRVILGEPLPVRDFPNSRNSSLALFWQDEIAIGERFAVIPGLRAEWNRLRAHPDAVYLEDFPDSVPVDVDTDQVTPRLALRWTLGNGHSLFAQYARGFRAPPFGDVNIGLLLPVFNYEVRANPDLRPERSEGLELGWRYVGEAARASLSVYENRYTDLIESRANLGIDPATRALVFQSVNRDRARIRGVEGDLLWHLPWSDPAQPGGWQLRGAVAWSRGDDTRRDQPLNSVDPPRATLGLRYESAGRRWGVEGAMAAVRGQDRIDHSVGELFAPPGYARFDLYAWAEPRPGIRINAGLLNLGDRSYWNWSGVRGLTADEDNIGFYTRPGRSAAVNVSLDW</sequence>
<dbReference type="Gene3D" id="2.170.130.10">
    <property type="entry name" value="TonB-dependent receptor, plug domain"/>
    <property type="match status" value="1"/>
</dbReference>
<dbReference type="GO" id="GO:0044718">
    <property type="term" value="P:siderophore transmembrane transport"/>
    <property type="evidence" value="ECO:0007669"/>
    <property type="project" value="TreeGrafter"/>
</dbReference>
<keyword evidence="4 11" id="KW-1134">Transmembrane beta strand</keyword>
<dbReference type="PROSITE" id="PS52016">
    <property type="entry name" value="TONB_DEPENDENT_REC_3"/>
    <property type="match status" value="1"/>
</dbReference>
<dbReference type="GO" id="GO:0015344">
    <property type="term" value="F:siderophore uptake transmembrane transporter activity"/>
    <property type="evidence" value="ECO:0007669"/>
    <property type="project" value="TreeGrafter"/>
</dbReference>
<dbReference type="Proteomes" id="UP000319980">
    <property type="component" value="Unassembled WGS sequence"/>
</dbReference>
<dbReference type="AlphaFoldDB" id="A0A5C5U107"/>
<organism evidence="15 16">
    <name type="scientific">Luteimonas marina</name>
    <dbReference type="NCBI Taxonomy" id="488485"/>
    <lineage>
        <taxon>Bacteria</taxon>
        <taxon>Pseudomonadati</taxon>
        <taxon>Pseudomonadota</taxon>
        <taxon>Gammaproteobacteria</taxon>
        <taxon>Lysobacterales</taxon>
        <taxon>Lysobacteraceae</taxon>
        <taxon>Luteimonas</taxon>
    </lineage>
</organism>
<dbReference type="GO" id="GO:0009279">
    <property type="term" value="C:cell outer membrane"/>
    <property type="evidence" value="ECO:0007669"/>
    <property type="project" value="UniProtKB-SubCell"/>
</dbReference>
<evidence type="ECO:0000256" key="2">
    <source>
        <dbReference type="ARBA" id="ARBA00008143"/>
    </source>
</evidence>
<comment type="similarity">
    <text evidence="2">Belongs to the TonB-dependent receptor family. Hemoglobin/haptoglobin binding protein subfamily.</text>
</comment>
<name>A0A5C5U107_9GAMM</name>
<evidence type="ECO:0000313" key="16">
    <source>
        <dbReference type="Proteomes" id="UP000319980"/>
    </source>
</evidence>
<keyword evidence="3 11" id="KW-0813">Transport</keyword>
<dbReference type="PANTHER" id="PTHR30069:SF29">
    <property type="entry name" value="HEMOGLOBIN AND HEMOGLOBIN-HAPTOGLOBIN-BINDING PROTEIN 1-RELATED"/>
    <property type="match status" value="1"/>
</dbReference>
<dbReference type="InterPro" id="IPR000531">
    <property type="entry name" value="Beta-barrel_TonB"/>
</dbReference>
<dbReference type="Gene3D" id="2.40.170.20">
    <property type="entry name" value="TonB-dependent receptor, beta-barrel domain"/>
    <property type="match status" value="1"/>
</dbReference>
<keyword evidence="9 15" id="KW-0675">Receptor</keyword>